<dbReference type="Proteomes" id="UP000540556">
    <property type="component" value="Unassembled WGS sequence"/>
</dbReference>
<protein>
    <submittedName>
        <fullName evidence="3">Cupin domain-containing protein</fullName>
    </submittedName>
</protein>
<dbReference type="InterPro" id="IPR011051">
    <property type="entry name" value="RmlC_Cupin_sf"/>
</dbReference>
<keyword evidence="1" id="KW-0732">Signal</keyword>
<dbReference type="AlphaFoldDB" id="A0A7W4KD07"/>
<comment type="caution">
    <text evidence="3">The sequence shown here is derived from an EMBL/GenBank/DDBJ whole genome shotgun (WGS) entry which is preliminary data.</text>
</comment>
<dbReference type="Pfam" id="PF07883">
    <property type="entry name" value="Cupin_2"/>
    <property type="match status" value="1"/>
</dbReference>
<accession>A0A7W4KD07</accession>
<evidence type="ECO:0000313" key="3">
    <source>
        <dbReference type="EMBL" id="MBB2204694.1"/>
    </source>
</evidence>
<feature type="signal peptide" evidence="1">
    <location>
        <begin position="1"/>
        <end position="24"/>
    </location>
</feature>
<feature type="domain" description="Cupin type-2" evidence="2">
    <location>
        <begin position="62"/>
        <end position="126"/>
    </location>
</feature>
<keyword evidence="4" id="KW-1185">Reference proteome</keyword>
<evidence type="ECO:0000313" key="4">
    <source>
        <dbReference type="Proteomes" id="UP000540556"/>
    </source>
</evidence>
<dbReference type="SUPFAM" id="SSF51182">
    <property type="entry name" value="RmlC-like cupins"/>
    <property type="match status" value="1"/>
</dbReference>
<dbReference type="InterPro" id="IPR013096">
    <property type="entry name" value="Cupin_2"/>
</dbReference>
<organism evidence="3 4">
    <name type="scientific">Gluconacetobacter takamatsuzukensis</name>
    <dbReference type="NCBI Taxonomy" id="1286190"/>
    <lineage>
        <taxon>Bacteria</taxon>
        <taxon>Pseudomonadati</taxon>
        <taxon>Pseudomonadota</taxon>
        <taxon>Alphaproteobacteria</taxon>
        <taxon>Acetobacterales</taxon>
        <taxon>Acetobacteraceae</taxon>
        <taxon>Gluconacetobacter</taxon>
    </lineage>
</organism>
<dbReference type="InterPro" id="IPR014710">
    <property type="entry name" value="RmlC-like_jellyroll"/>
</dbReference>
<proteinExistence type="predicted"/>
<sequence>MISIRTALVATSLSAAAIAVPTMAQTVASGHRDILLQTDHSWNGVPYTHYPTTQPELTMIRLTIPAHSALPWHKHPFPNAVYVLEGALTITDRESGKSHVYHAGEAFGESVDDVHHGQAGDTQTVLLITYAGTPGVPTSVPVKGQLPEY</sequence>
<dbReference type="Gene3D" id="2.60.120.10">
    <property type="entry name" value="Jelly Rolls"/>
    <property type="match status" value="1"/>
</dbReference>
<name>A0A7W4KD07_9PROT</name>
<dbReference type="EMBL" id="JABEQK010000004">
    <property type="protein sequence ID" value="MBB2204694.1"/>
    <property type="molecule type" value="Genomic_DNA"/>
</dbReference>
<reference evidence="3 4" key="1">
    <citation type="submission" date="2020-04" db="EMBL/GenBank/DDBJ databases">
        <title>Description of novel Gluconacetobacter.</title>
        <authorList>
            <person name="Sombolestani A."/>
        </authorList>
    </citation>
    <scope>NUCLEOTIDE SEQUENCE [LARGE SCALE GENOMIC DNA]</scope>
    <source>
        <strain evidence="3 4">LMG 27800</strain>
    </source>
</reference>
<dbReference type="CDD" id="cd02236">
    <property type="entry name" value="cupin_CV2614-like"/>
    <property type="match status" value="1"/>
</dbReference>
<evidence type="ECO:0000259" key="2">
    <source>
        <dbReference type="Pfam" id="PF07883"/>
    </source>
</evidence>
<evidence type="ECO:0000256" key="1">
    <source>
        <dbReference type="SAM" id="SignalP"/>
    </source>
</evidence>
<feature type="chain" id="PRO_5030769118" evidence="1">
    <location>
        <begin position="25"/>
        <end position="149"/>
    </location>
</feature>
<gene>
    <name evidence="3" type="ORF">HLH27_06620</name>
</gene>